<evidence type="ECO:0000256" key="1">
    <source>
        <dbReference type="ARBA" id="ARBA00022737"/>
    </source>
</evidence>
<dbReference type="Pfam" id="PF13432">
    <property type="entry name" value="TPR_16"/>
    <property type="match status" value="1"/>
</dbReference>
<dbReference type="Pfam" id="PF13181">
    <property type="entry name" value="TPR_8"/>
    <property type="match status" value="1"/>
</dbReference>
<dbReference type="Proteomes" id="UP000680656">
    <property type="component" value="Chromosome"/>
</dbReference>
<keyword evidence="5" id="KW-1185">Reference proteome</keyword>
<dbReference type="InterPro" id="IPR011990">
    <property type="entry name" value="TPR-like_helical_dom_sf"/>
</dbReference>
<feature type="repeat" description="TPR" evidence="3">
    <location>
        <begin position="74"/>
        <end position="107"/>
    </location>
</feature>
<dbReference type="AlphaFoldDB" id="A0A8E7AYZ3"/>
<reference evidence="4 5" key="1">
    <citation type="submission" date="2021-05" db="EMBL/GenBank/DDBJ databases">
        <title>A novel Methanospirillum isolate from a pyrite-forming mixed culture.</title>
        <authorList>
            <person name="Bunk B."/>
            <person name="Sproer C."/>
            <person name="Spring S."/>
            <person name="Pester M."/>
        </authorList>
    </citation>
    <scope>NUCLEOTIDE SEQUENCE [LARGE SCALE GENOMIC DNA]</scope>
    <source>
        <strain evidence="4 5">J.3.6.1-F.2.7.3</strain>
    </source>
</reference>
<evidence type="ECO:0000313" key="4">
    <source>
        <dbReference type="EMBL" id="QVV88894.1"/>
    </source>
</evidence>
<evidence type="ECO:0000256" key="2">
    <source>
        <dbReference type="ARBA" id="ARBA00022803"/>
    </source>
</evidence>
<dbReference type="PANTHER" id="PTHR44943">
    <property type="entry name" value="CELLULOSE SYNTHASE OPERON PROTEIN C"/>
    <property type="match status" value="1"/>
</dbReference>
<dbReference type="RefSeq" id="WP_214419697.1">
    <property type="nucleotide sequence ID" value="NZ_CP075546.1"/>
</dbReference>
<organism evidence="4 5">
    <name type="scientific">Methanospirillum purgamenti</name>
    <dbReference type="NCBI Taxonomy" id="2834276"/>
    <lineage>
        <taxon>Archaea</taxon>
        <taxon>Methanobacteriati</taxon>
        <taxon>Methanobacteriota</taxon>
        <taxon>Stenosarchaea group</taxon>
        <taxon>Methanomicrobia</taxon>
        <taxon>Methanomicrobiales</taxon>
        <taxon>Methanospirillaceae</taxon>
        <taxon>Methanospirillum</taxon>
    </lineage>
</organism>
<dbReference type="PANTHER" id="PTHR44943:SF4">
    <property type="entry name" value="TPR REPEAT-CONTAINING PROTEIN MJ0798"/>
    <property type="match status" value="1"/>
</dbReference>
<dbReference type="Gene3D" id="1.25.40.10">
    <property type="entry name" value="Tetratricopeptide repeat domain"/>
    <property type="match status" value="1"/>
</dbReference>
<evidence type="ECO:0000313" key="5">
    <source>
        <dbReference type="Proteomes" id="UP000680656"/>
    </source>
</evidence>
<proteinExistence type="predicted"/>
<dbReference type="KEGG" id="mrtj:KHC33_16570"/>
<feature type="repeat" description="TPR" evidence="3">
    <location>
        <begin position="108"/>
        <end position="141"/>
    </location>
</feature>
<dbReference type="GeneID" id="65098832"/>
<dbReference type="SUPFAM" id="SSF48452">
    <property type="entry name" value="TPR-like"/>
    <property type="match status" value="1"/>
</dbReference>
<name>A0A8E7AYZ3_9EURY</name>
<dbReference type="InterPro" id="IPR019734">
    <property type="entry name" value="TPR_rpt"/>
</dbReference>
<sequence length="214" mass="23593">MNYNFLYSAFLLAGLILPAGVFGLDTSDDGWSRGNLLAAPNWLLAQFDDESKEMSKLDYFGTDLQTPTPKPPTYEDYVKEGWSYLEAGSFKDALNSFEKAINLNGTAPEAWYGRGLALENQKRYLSAIDAYTKAVSYAKNPDSSWGPNAGKGRAYIAIQQYKNAKESLTLAISQYEQAGEELPDELASMNQDLAQALEMLGEIDAAQNTLEKAL</sequence>
<accession>A0A8E7AYZ3</accession>
<dbReference type="PROSITE" id="PS50005">
    <property type="entry name" value="TPR"/>
    <property type="match status" value="2"/>
</dbReference>
<keyword evidence="2 3" id="KW-0802">TPR repeat</keyword>
<dbReference type="EMBL" id="CP075546">
    <property type="protein sequence ID" value="QVV88894.1"/>
    <property type="molecule type" value="Genomic_DNA"/>
</dbReference>
<evidence type="ECO:0000256" key="3">
    <source>
        <dbReference type="PROSITE-ProRule" id="PRU00339"/>
    </source>
</evidence>
<dbReference type="InterPro" id="IPR051685">
    <property type="entry name" value="Ycf3/AcsC/BcsC/TPR_MFPF"/>
</dbReference>
<keyword evidence="1" id="KW-0677">Repeat</keyword>
<protein>
    <submittedName>
        <fullName evidence="4">Tetratricopeptide repeat protein</fullName>
    </submittedName>
</protein>
<gene>
    <name evidence="4" type="ORF">KHC33_16570</name>
</gene>
<dbReference type="SMART" id="SM00028">
    <property type="entry name" value="TPR"/>
    <property type="match status" value="3"/>
</dbReference>